<dbReference type="PANTHER" id="PTHR39597:SF1">
    <property type="entry name" value="UBA DOMAIN-CONTAINING PROTEIN RUP1"/>
    <property type="match status" value="1"/>
</dbReference>
<feature type="coiled-coil region" evidence="1">
    <location>
        <begin position="360"/>
        <end position="394"/>
    </location>
</feature>
<sequence>MSLSQNLGQQETGVTKAGNSSFNRATRDHYDEGAWAMTLFNSSAHEIIISPDPADRKRREDEPAFIRPSQESTYLGGLLTILQSIPLAREALLLRNRSLPNYGHDPQWWNGQPINLPKIVTMVDAQEGDTDWDDIIYEAQRLVAFLDSTTRAFGSPDALAGLKCISQYDRESAVPRFLEAWQEAAVRADPGNQLGTIFSSTGYREPLTEEDNMDQKEFLVLEPFVEHDPGQTLYDVLDRALWCDRLDQPLADIWLENVAEVLVMKLGGSQKPVDVIIPSVFYADRYLAQSREVARDFRTRRLQAYEKIDKLDRAIKRCSQSKLTAQTGMTSRDVLEKAASAITTKFADSAPADMAIEDVANELRAMSARIEKQLKGLEDKRQNIKDSLRDYSKILTEASPDAEPHYKYTLRGVCTEPHVAYVLRRRDQSGSENNEHTTTGEYQWWRFSFSTEDAAIRKAESLGRDKNDSDQSDIIGYTARKVDEAQVLKAACEESNQVLLIYANNNAMSIREEPVPAGLQEFVRRDNEAFESELQDAEVTYRDTGIADTYGQPSPNPEQGYSTQNVNVFDYQVPSFNETEGPGQEMQERDGRPLLSRSSTAGPVQPPSDAEMWDAVDDKATYQPQVASPTFNKPCLMTLDNDTVASATIELLETRLRRLTYLLTGDANWTGEPTPPAKPASLSDSISSRLLRLEKDLEQLSRTTPAVRDVLSLHARFPELFHPAPPGSLPENLTTQNLASVVLSYASAYPETASRLSSLNDLPIPDAEASASLIQLQPRLDQLSRIQDEQARQISELRVRSAKALQRWYEVALVSGGECWAEWEGRLEDVEREVRREEVVRERREKEL</sequence>
<feature type="region of interest" description="Disordered" evidence="2">
    <location>
        <begin position="574"/>
        <end position="611"/>
    </location>
</feature>
<dbReference type="GeneID" id="37195910"/>
<gene>
    <name evidence="3" type="ORF">BO97DRAFT_341019</name>
</gene>
<keyword evidence="4" id="KW-1185">Reference proteome</keyword>
<proteinExistence type="predicted"/>
<dbReference type="OrthoDB" id="4489171at2759"/>
<dbReference type="AlphaFoldDB" id="A0A395I2I7"/>
<dbReference type="RefSeq" id="XP_025553424.1">
    <property type="nucleotide sequence ID" value="XM_025691621.1"/>
</dbReference>
<feature type="compositionally biased region" description="Polar residues" evidence="2">
    <location>
        <begin position="1"/>
        <end position="24"/>
    </location>
</feature>
<evidence type="ECO:0000313" key="3">
    <source>
        <dbReference type="EMBL" id="RAL14270.1"/>
    </source>
</evidence>
<reference evidence="3 4" key="1">
    <citation type="submission" date="2018-02" db="EMBL/GenBank/DDBJ databases">
        <title>The genomes of Aspergillus section Nigri reveals drivers in fungal speciation.</title>
        <authorList>
            <consortium name="DOE Joint Genome Institute"/>
            <person name="Vesth T.C."/>
            <person name="Nybo J."/>
            <person name="Theobald S."/>
            <person name="Brandl J."/>
            <person name="Frisvad J.C."/>
            <person name="Nielsen K.F."/>
            <person name="Lyhne E.K."/>
            <person name="Kogle M.E."/>
            <person name="Kuo A."/>
            <person name="Riley R."/>
            <person name="Clum A."/>
            <person name="Nolan M."/>
            <person name="Lipzen A."/>
            <person name="Salamov A."/>
            <person name="Henrissat B."/>
            <person name="Wiebenga A."/>
            <person name="De vries R.P."/>
            <person name="Grigoriev I.V."/>
            <person name="Mortensen U.H."/>
            <person name="Andersen M.R."/>
            <person name="Baker S.E."/>
        </authorList>
    </citation>
    <scope>NUCLEOTIDE SEQUENCE [LARGE SCALE GENOMIC DNA]</scope>
    <source>
        <strain evidence="3 4">CBS 101889</strain>
    </source>
</reference>
<name>A0A395I2I7_ASPHC</name>
<dbReference type="GO" id="GO:0005634">
    <property type="term" value="C:nucleus"/>
    <property type="evidence" value="ECO:0007669"/>
    <property type="project" value="TreeGrafter"/>
</dbReference>
<dbReference type="EMBL" id="KZ824275">
    <property type="protein sequence ID" value="RAL14270.1"/>
    <property type="molecule type" value="Genomic_DNA"/>
</dbReference>
<evidence type="ECO:0000256" key="1">
    <source>
        <dbReference type="SAM" id="Coils"/>
    </source>
</evidence>
<evidence type="ECO:0000313" key="4">
    <source>
        <dbReference type="Proteomes" id="UP000248961"/>
    </source>
</evidence>
<dbReference type="InterPro" id="IPR055335">
    <property type="entry name" value="Ucp6/RUP1"/>
</dbReference>
<dbReference type="STRING" id="1450537.A0A395I2I7"/>
<evidence type="ECO:0000256" key="2">
    <source>
        <dbReference type="SAM" id="MobiDB-lite"/>
    </source>
</evidence>
<evidence type="ECO:0008006" key="5">
    <source>
        <dbReference type="Google" id="ProtNLM"/>
    </source>
</evidence>
<dbReference type="VEuPathDB" id="FungiDB:BO97DRAFT_341019"/>
<dbReference type="Proteomes" id="UP000248961">
    <property type="component" value="Unassembled WGS sequence"/>
</dbReference>
<organism evidence="3 4">
    <name type="scientific">Aspergillus homomorphus (strain CBS 101889)</name>
    <dbReference type="NCBI Taxonomy" id="1450537"/>
    <lineage>
        <taxon>Eukaryota</taxon>
        <taxon>Fungi</taxon>
        <taxon>Dikarya</taxon>
        <taxon>Ascomycota</taxon>
        <taxon>Pezizomycotina</taxon>
        <taxon>Eurotiomycetes</taxon>
        <taxon>Eurotiomycetidae</taxon>
        <taxon>Eurotiales</taxon>
        <taxon>Aspergillaceae</taxon>
        <taxon>Aspergillus</taxon>
        <taxon>Aspergillus subgen. Circumdati</taxon>
    </lineage>
</organism>
<accession>A0A395I2I7</accession>
<keyword evidence="1" id="KW-0175">Coiled coil</keyword>
<dbReference type="PANTHER" id="PTHR39597">
    <property type="entry name" value="UBA DOMAIN-CONTAINING PROTEIN RUP1"/>
    <property type="match status" value="1"/>
</dbReference>
<feature type="region of interest" description="Disordered" evidence="2">
    <location>
        <begin position="1"/>
        <end position="25"/>
    </location>
</feature>
<dbReference type="GO" id="GO:0016579">
    <property type="term" value="P:protein deubiquitination"/>
    <property type="evidence" value="ECO:0007669"/>
    <property type="project" value="TreeGrafter"/>
</dbReference>
<dbReference type="GO" id="GO:0005829">
    <property type="term" value="C:cytosol"/>
    <property type="evidence" value="ECO:0007669"/>
    <property type="project" value="TreeGrafter"/>
</dbReference>
<protein>
    <recommendedName>
        <fullName evidence="5">Ubiquitin interaction motif protein</fullName>
    </recommendedName>
</protein>